<dbReference type="EMBL" id="CM037621">
    <property type="protein sequence ID" value="KAH8001548.1"/>
    <property type="molecule type" value="Genomic_DNA"/>
</dbReference>
<gene>
    <name evidence="1" type="ORF">K3G42_010760</name>
</gene>
<dbReference type="Proteomes" id="UP000827872">
    <property type="component" value="Linkage Group LG08"/>
</dbReference>
<evidence type="ECO:0000313" key="2">
    <source>
        <dbReference type="Proteomes" id="UP000827872"/>
    </source>
</evidence>
<reference evidence="1" key="1">
    <citation type="submission" date="2021-08" db="EMBL/GenBank/DDBJ databases">
        <title>The first chromosome-level gecko genome reveals the dynamic sex chromosomes of Neotropical dwarf geckos (Sphaerodactylidae: Sphaerodactylus).</title>
        <authorList>
            <person name="Pinto B.J."/>
            <person name="Keating S.E."/>
            <person name="Gamble T."/>
        </authorList>
    </citation>
    <scope>NUCLEOTIDE SEQUENCE</scope>
    <source>
        <strain evidence="1">TG3544</strain>
    </source>
</reference>
<organism evidence="1 2">
    <name type="scientific">Sphaerodactylus townsendi</name>
    <dbReference type="NCBI Taxonomy" id="933632"/>
    <lineage>
        <taxon>Eukaryota</taxon>
        <taxon>Metazoa</taxon>
        <taxon>Chordata</taxon>
        <taxon>Craniata</taxon>
        <taxon>Vertebrata</taxon>
        <taxon>Euteleostomi</taxon>
        <taxon>Lepidosauria</taxon>
        <taxon>Squamata</taxon>
        <taxon>Bifurcata</taxon>
        <taxon>Gekkota</taxon>
        <taxon>Sphaerodactylidae</taxon>
        <taxon>Sphaerodactylus</taxon>
    </lineage>
</organism>
<proteinExistence type="predicted"/>
<evidence type="ECO:0000313" key="1">
    <source>
        <dbReference type="EMBL" id="KAH8001548.1"/>
    </source>
</evidence>
<sequence length="314" mass="35198">MDRAGKRGLLVAQLTLAWVSYQVQSTFQVTTPNSLYICPEGQNITLTCKISGPFVDRHDFFIKYWYFSSQNDHSCSEKKHIRNVTERELHYEAGKHHGQSNNNTADKSIHGQPAHHHGLEFSSDHHGTFSITIANLSLQDSGGYCCYVIEAKKEHNKAIVQLHRHGFMELHIQKANGTLPNCTFHSTVRRENENITAAALATGACIVGILCLPLLLILIYKQRQAVTNRRAHELVRLERNAQGIENPVFDDVPPANLESKPRPQLTYMASRQQSESGRHLLSEPNTPLSPPSAGECFFPSLEPVPDSPDLMDVE</sequence>
<comment type="caution">
    <text evidence="1">The sequence shown here is derived from an EMBL/GenBank/DDBJ whole genome shotgun (WGS) entry which is preliminary data.</text>
</comment>
<accession>A0ACB8F8Q7</accession>
<keyword evidence="2" id="KW-1185">Reference proteome</keyword>
<name>A0ACB8F8Q7_9SAUR</name>
<protein>
    <submittedName>
        <fullName evidence="1">Uncharacterized protein</fullName>
    </submittedName>
</protein>